<name>A0A8R7UC88_TRIUA</name>
<organism evidence="3 4">
    <name type="scientific">Triticum urartu</name>
    <name type="common">Red wild einkorn</name>
    <name type="synonym">Crithodium urartu</name>
    <dbReference type="NCBI Taxonomy" id="4572"/>
    <lineage>
        <taxon>Eukaryota</taxon>
        <taxon>Viridiplantae</taxon>
        <taxon>Streptophyta</taxon>
        <taxon>Embryophyta</taxon>
        <taxon>Tracheophyta</taxon>
        <taxon>Spermatophyta</taxon>
        <taxon>Magnoliopsida</taxon>
        <taxon>Liliopsida</taxon>
        <taxon>Poales</taxon>
        <taxon>Poaceae</taxon>
        <taxon>BOP clade</taxon>
        <taxon>Pooideae</taxon>
        <taxon>Triticodae</taxon>
        <taxon>Triticeae</taxon>
        <taxon>Triticinae</taxon>
        <taxon>Triticum</taxon>
    </lineage>
</organism>
<evidence type="ECO:0000313" key="4">
    <source>
        <dbReference type="Proteomes" id="UP000015106"/>
    </source>
</evidence>
<dbReference type="Gramene" id="TuG1812G0500000787.01.T01">
    <property type="protein sequence ID" value="TuG1812G0500000787.01.T01"/>
    <property type="gene ID" value="TuG1812G0500000787.01"/>
</dbReference>
<dbReference type="Pfam" id="PF00078">
    <property type="entry name" value="RVT_1"/>
    <property type="match status" value="1"/>
</dbReference>
<dbReference type="SUPFAM" id="SSF56672">
    <property type="entry name" value="DNA/RNA polymerases"/>
    <property type="match status" value="1"/>
</dbReference>
<evidence type="ECO:0000259" key="2">
    <source>
        <dbReference type="PROSITE" id="PS50878"/>
    </source>
</evidence>
<dbReference type="InterPro" id="IPR000477">
    <property type="entry name" value="RT_dom"/>
</dbReference>
<keyword evidence="4" id="KW-1185">Reference proteome</keyword>
<dbReference type="EnsemblPlants" id="TuG1812G0500000787.01.T01">
    <property type="protein sequence ID" value="TuG1812G0500000787.01.T01"/>
    <property type="gene ID" value="TuG1812G0500000787.01"/>
</dbReference>
<dbReference type="PROSITE" id="PS50878">
    <property type="entry name" value="RT_POL"/>
    <property type="match status" value="1"/>
</dbReference>
<evidence type="ECO:0000256" key="1">
    <source>
        <dbReference type="SAM" id="Phobius"/>
    </source>
</evidence>
<sequence>MLKLDIQRAFDTVSWEFLLELLVARGFGRGFTNCLSAFLSSSSTRILVNGDLSDPINVKGLRQGDPLTALLFVLVMDCLAMLIDKAVRAGILGPISNQKLPFRTSLYADDAILFLNPCRKEVLALIQILKLFGEATGLHTNFAKSSVSTICCNGIDLQELLRDLGCPIKEFPCTYLGLPLTDKKLKKNDLQPICDKLIARMKGWKLAFLSLDGRLDLVRTVLSAMPIFQMLALILASWLAKLIDKVRRGFLW</sequence>
<evidence type="ECO:0000313" key="3">
    <source>
        <dbReference type="EnsemblPlants" id="TuG1812G0500000787.01.T01"/>
    </source>
</evidence>
<reference evidence="4" key="1">
    <citation type="journal article" date="2013" name="Nature">
        <title>Draft genome of the wheat A-genome progenitor Triticum urartu.</title>
        <authorList>
            <person name="Ling H.Q."/>
            <person name="Zhao S."/>
            <person name="Liu D."/>
            <person name="Wang J."/>
            <person name="Sun H."/>
            <person name="Zhang C."/>
            <person name="Fan H."/>
            <person name="Li D."/>
            <person name="Dong L."/>
            <person name="Tao Y."/>
            <person name="Gao C."/>
            <person name="Wu H."/>
            <person name="Li Y."/>
            <person name="Cui Y."/>
            <person name="Guo X."/>
            <person name="Zheng S."/>
            <person name="Wang B."/>
            <person name="Yu K."/>
            <person name="Liang Q."/>
            <person name="Yang W."/>
            <person name="Lou X."/>
            <person name="Chen J."/>
            <person name="Feng M."/>
            <person name="Jian J."/>
            <person name="Zhang X."/>
            <person name="Luo G."/>
            <person name="Jiang Y."/>
            <person name="Liu J."/>
            <person name="Wang Z."/>
            <person name="Sha Y."/>
            <person name="Zhang B."/>
            <person name="Wu H."/>
            <person name="Tang D."/>
            <person name="Shen Q."/>
            <person name="Xue P."/>
            <person name="Zou S."/>
            <person name="Wang X."/>
            <person name="Liu X."/>
            <person name="Wang F."/>
            <person name="Yang Y."/>
            <person name="An X."/>
            <person name="Dong Z."/>
            <person name="Zhang K."/>
            <person name="Zhang X."/>
            <person name="Luo M.C."/>
            <person name="Dvorak J."/>
            <person name="Tong Y."/>
            <person name="Wang J."/>
            <person name="Yang H."/>
            <person name="Li Z."/>
            <person name="Wang D."/>
            <person name="Zhang A."/>
            <person name="Wang J."/>
        </authorList>
    </citation>
    <scope>NUCLEOTIDE SEQUENCE</scope>
    <source>
        <strain evidence="4">cv. G1812</strain>
    </source>
</reference>
<reference evidence="3" key="3">
    <citation type="submission" date="2022-06" db="UniProtKB">
        <authorList>
            <consortium name="EnsemblPlants"/>
        </authorList>
    </citation>
    <scope>IDENTIFICATION</scope>
</reference>
<reference evidence="3" key="2">
    <citation type="submission" date="2018-03" db="EMBL/GenBank/DDBJ databases">
        <title>The Triticum urartu genome reveals the dynamic nature of wheat genome evolution.</title>
        <authorList>
            <person name="Ling H."/>
            <person name="Ma B."/>
            <person name="Shi X."/>
            <person name="Liu H."/>
            <person name="Dong L."/>
            <person name="Sun H."/>
            <person name="Cao Y."/>
            <person name="Gao Q."/>
            <person name="Zheng S."/>
            <person name="Li Y."/>
            <person name="Yu Y."/>
            <person name="Du H."/>
            <person name="Qi M."/>
            <person name="Li Y."/>
            <person name="Yu H."/>
            <person name="Cui Y."/>
            <person name="Wang N."/>
            <person name="Chen C."/>
            <person name="Wu H."/>
            <person name="Zhao Y."/>
            <person name="Zhang J."/>
            <person name="Li Y."/>
            <person name="Zhou W."/>
            <person name="Zhang B."/>
            <person name="Hu W."/>
            <person name="Eijk M."/>
            <person name="Tang J."/>
            <person name="Witsenboer H."/>
            <person name="Zhao S."/>
            <person name="Li Z."/>
            <person name="Zhang A."/>
            <person name="Wang D."/>
            <person name="Liang C."/>
        </authorList>
    </citation>
    <scope>NUCLEOTIDE SEQUENCE [LARGE SCALE GENOMIC DNA]</scope>
    <source>
        <strain evidence="3">cv. G1812</strain>
    </source>
</reference>
<feature type="domain" description="Reverse transcriptase" evidence="2">
    <location>
        <begin position="1"/>
        <end position="180"/>
    </location>
</feature>
<keyword evidence="1" id="KW-1133">Transmembrane helix</keyword>
<proteinExistence type="predicted"/>
<dbReference type="Proteomes" id="UP000015106">
    <property type="component" value="Chromosome 5"/>
</dbReference>
<protein>
    <recommendedName>
        <fullName evidence="2">Reverse transcriptase domain-containing protein</fullName>
    </recommendedName>
</protein>
<dbReference type="PANTHER" id="PTHR33116:SF78">
    <property type="entry name" value="OS12G0587133 PROTEIN"/>
    <property type="match status" value="1"/>
</dbReference>
<accession>A0A8R7UC88</accession>
<dbReference type="AlphaFoldDB" id="A0A8R7UC88"/>
<keyword evidence="1" id="KW-0472">Membrane</keyword>
<dbReference type="InterPro" id="IPR043502">
    <property type="entry name" value="DNA/RNA_pol_sf"/>
</dbReference>
<dbReference type="PANTHER" id="PTHR33116">
    <property type="entry name" value="REVERSE TRANSCRIPTASE ZINC-BINDING DOMAIN-CONTAINING PROTEIN-RELATED-RELATED"/>
    <property type="match status" value="1"/>
</dbReference>
<feature type="transmembrane region" description="Helical" evidence="1">
    <location>
        <begin position="221"/>
        <end position="240"/>
    </location>
</feature>
<keyword evidence="1" id="KW-0812">Transmembrane</keyword>